<gene>
    <name evidence="1" type="ORF">NAV_LOCUS1942</name>
</gene>
<proteinExistence type="predicted"/>
<accession>A0A498S8M0</accession>
<dbReference type="EMBL" id="UPTC01000183">
    <property type="protein sequence ID" value="VBB27112.1"/>
    <property type="molecule type" value="Genomic_DNA"/>
</dbReference>
<sequence>MQAEKDPQTKKQIPRVICWYEGIDQQKMVGIHSESFAAVKEKEEKYANIINEKVSIPRELDKVQIKELAPMRQQITANLPHLPLPTFIGDPKL</sequence>
<organism evidence="1 2">
    <name type="scientific">Acanthocheilonema viteae</name>
    <name type="common">Filarial nematode worm</name>
    <name type="synonym">Dipetalonema viteae</name>
    <dbReference type="NCBI Taxonomy" id="6277"/>
    <lineage>
        <taxon>Eukaryota</taxon>
        <taxon>Metazoa</taxon>
        <taxon>Ecdysozoa</taxon>
        <taxon>Nematoda</taxon>
        <taxon>Chromadorea</taxon>
        <taxon>Rhabditida</taxon>
        <taxon>Spirurina</taxon>
        <taxon>Spiruromorpha</taxon>
        <taxon>Filarioidea</taxon>
        <taxon>Onchocercidae</taxon>
        <taxon>Acanthocheilonema</taxon>
    </lineage>
</organism>
<evidence type="ECO:0000313" key="2">
    <source>
        <dbReference type="Proteomes" id="UP000276991"/>
    </source>
</evidence>
<dbReference type="AlphaFoldDB" id="A0A498S8M0"/>
<reference evidence="1 2" key="1">
    <citation type="submission" date="2018-08" db="EMBL/GenBank/DDBJ databases">
        <authorList>
            <person name="Laetsch R D."/>
            <person name="Stevens L."/>
            <person name="Kumar S."/>
            <person name="Blaxter L. M."/>
        </authorList>
    </citation>
    <scope>NUCLEOTIDE SEQUENCE [LARGE SCALE GENOMIC DNA]</scope>
</reference>
<protein>
    <submittedName>
        <fullName evidence="1">Uncharacterized protein</fullName>
    </submittedName>
</protein>
<keyword evidence="2" id="KW-1185">Reference proteome</keyword>
<dbReference type="Proteomes" id="UP000276991">
    <property type="component" value="Unassembled WGS sequence"/>
</dbReference>
<evidence type="ECO:0000313" key="1">
    <source>
        <dbReference type="EMBL" id="VBB27112.1"/>
    </source>
</evidence>
<name>A0A498S8M0_ACAVI</name>